<dbReference type="Proteomes" id="UP001153050">
    <property type="component" value="Unassembled WGS sequence"/>
</dbReference>
<keyword evidence="1" id="KW-0472">Membrane</keyword>
<keyword evidence="1" id="KW-1133">Transmembrane helix</keyword>
<evidence type="ECO:0000256" key="1">
    <source>
        <dbReference type="SAM" id="Phobius"/>
    </source>
</evidence>
<organism evidence="2 3">
    <name type="scientific">Mesorhizobium escarrei</name>
    <dbReference type="NCBI Taxonomy" id="666018"/>
    <lineage>
        <taxon>Bacteria</taxon>
        <taxon>Pseudomonadati</taxon>
        <taxon>Pseudomonadota</taxon>
        <taxon>Alphaproteobacteria</taxon>
        <taxon>Hyphomicrobiales</taxon>
        <taxon>Phyllobacteriaceae</taxon>
        <taxon>Mesorhizobium</taxon>
    </lineage>
</organism>
<dbReference type="RefSeq" id="WP_254019949.1">
    <property type="nucleotide sequence ID" value="NZ_CAKXZT010000136.1"/>
</dbReference>
<evidence type="ECO:0000313" key="3">
    <source>
        <dbReference type="Proteomes" id="UP001153050"/>
    </source>
</evidence>
<proteinExistence type="predicted"/>
<gene>
    <name evidence="2" type="ORF">MES5069_400185</name>
</gene>
<keyword evidence="1" id="KW-0812">Transmembrane</keyword>
<accession>A0ABM9E551</accession>
<evidence type="ECO:0000313" key="2">
    <source>
        <dbReference type="EMBL" id="CAH2404243.1"/>
    </source>
</evidence>
<feature type="transmembrane region" description="Helical" evidence="1">
    <location>
        <begin position="21"/>
        <end position="39"/>
    </location>
</feature>
<dbReference type="EMBL" id="CAKXZT010000136">
    <property type="protein sequence ID" value="CAH2404243.1"/>
    <property type="molecule type" value="Genomic_DNA"/>
</dbReference>
<name>A0ABM9E551_9HYPH</name>
<feature type="transmembrane region" description="Helical" evidence="1">
    <location>
        <begin position="45"/>
        <end position="66"/>
    </location>
</feature>
<comment type="caution">
    <text evidence="2">The sequence shown here is derived from an EMBL/GenBank/DDBJ whole genome shotgun (WGS) entry which is preliminary data.</text>
</comment>
<sequence>MNMLRLAFREIVGMFVDDGALALQSLLLIAVVTIAVEVLAAPSGWAGAALIGGCAAILASSVYRAARRR</sequence>
<keyword evidence="3" id="KW-1185">Reference proteome</keyword>
<reference evidence="2 3" key="1">
    <citation type="submission" date="2022-03" db="EMBL/GenBank/DDBJ databases">
        <authorList>
            <person name="Brunel B."/>
        </authorList>
    </citation>
    <scope>NUCLEOTIDE SEQUENCE [LARGE SCALE GENOMIC DNA]</scope>
    <source>
        <strain evidence="2">STM5069sample</strain>
    </source>
</reference>
<protein>
    <submittedName>
        <fullName evidence="2">Membrane protein</fullName>
    </submittedName>
</protein>